<evidence type="ECO:0000313" key="3">
    <source>
        <dbReference type="Proteomes" id="UP001214530"/>
    </source>
</evidence>
<dbReference type="Gene3D" id="3.40.50.300">
    <property type="entry name" value="P-loop containing nucleotide triphosphate hydrolases"/>
    <property type="match status" value="1"/>
</dbReference>
<feature type="domain" description="SMEK" evidence="1">
    <location>
        <begin position="10"/>
        <end position="151"/>
    </location>
</feature>
<dbReference type="EMBL" id="CP119313">
    <property type="protein sequence ID" value="WEK20511.1"/>
    <property type="molecule type" value="Genomic_DNA"/>
</dbReference>
<dbReference type="NCBIfam" id="NF033859">
    <property type="entry name" value="SMEK_N"/>
    <property type="match status" value="1"/>
</dbReference>
<name>A0AAJ5W9K7_9SPHI</name>
<reference evidence="2" key="1">
    <citation type="submission" date="2023-03" db="EMBL/GenBank/DDBJ databases">
        <title>Andean soil-derived lignocellulolytic bacterial consortium as a source of novel taxa and putative plastic-active enzymes.</title>
        <authorList>
            <person name="Diaz-Garcia L."/>
            <person name="Chuvochina M."/>
            <person name="Feuerriegel G."/>
            <person name="Bunk B."/>
            <person name="Sproer C."/>
            <person name="Streit W.R."/>
            <person name="Rodriguez L.M."/>
            <person name="Overmann J."/>
            <person name="Jimenez D.J."/>
        </authorList>
    </citation>
    <scope>NUCLEOTIDE SEQUENCE</scope>
    <source>
        <strain evidence="2">MAG 3858</strain>
    </source>
</reference>
<dbReference type="SUPFAM" id="SSF52540">
    <property type="entry name" value="P-loop containing nucleoside triphosphate hydrolases"/>
    <property type="match status" value="1"/>
</dbReference>
<dbReference type="InterPro" id="IPR027417">
    <property type="entry name" value="P-loop_NTPase"/>
</dbReference>
<protein>
    <submittedName>
        <fullName evidence="2">SMEK domain-containing protein</fullName>
    </submittedName>
</protein>
<accession>A0AAJ5W9K7</accession>
<organism evidence="2 3">
    <name type="scientific">Candidatus Pedobacter colombiensis</name>
    <dbReference type="NCBI Taxonomy" id="3121371"/>
    <lineage>
        <taxon>Bacteria</taxon>
        <taxon>Pseudomonadati</taxon>
        <taxon>Bacteroidota</taxon>
        <taxon>Sphingobacteriia</taxon>
        <taxon>Sphingobacteriales</taxon>
        <taxon>Sphingobacteriaceae</taxon>
        <taxon>Pedobacter</taxon>
    </lineage>
</organism>
<proteinExistence type="predicted"/>
<evidence type="ECO:0000259" key="1">
    <source>
        <dbReference type="Pfam" id="PF21941"/>
    </source>
</evidence>
<evidence type="ECO:0000313" key="2">
    <source>
        <dbReference type="EMBL" id="WEK20511.1"/>
    </source>
</evidence>
<gene>
    <name evidence="2" type="ORF">P0Y49_05090</name>
</gene>
<dbReference type="InterPro" id="IPR047740">
    <property type="entry name" value="SMEK_dom"/>
</dbReference>
<dbReference type="Pfam" id="PF21941">
    <property type="entry name" value="SMEK_N"/>
    <property type="match status" value="1"/>
</dbReference>
<dbReference type="Proteomes" id="UP001214530">
    <property type="component" value="Chromosome"/>
</dbReference>
<sequence length="1304" mass="148833">MNRKDEMSEIRRLFILWLTEIEVENAETYYDINKVSEHLCRLLLNLLYDYKLEDLNKIKANFPGLDIGDESVSKIAFQVTSRTDRQKITENLTSIVDKNYHTVFSSGIKFLILSNSGKVVYTAKTKLPTTILPTFDINRDIVYPDHLIKRIEDIFEEEDDLVKFSQVKALLIKELAPRFKTIGTSPEAEEIKGLNEQIKTLIEKVDRQGSGQFQVLSHFFEGDLEVPSLKQLHHRTNLLEGFLKIIRDRGMLWIQGPTSTGKTSAAVSIAHFWEGKILWIDCRGINEDQFIEHILASLGVYFNIAFDRTFKTTVSNLIDQIERGTLLVFNDVPQLNPALRTQNQLSYFIGQAILAGANIVVTSNFTPSNNFGESDGFESVPGEIPPFLPEDTESLFKLMGGPEELLAPMSKLITSSTQGHPLLIKSAIKYLKERDWKVDEDAIVSLFTGRFDLGTDREVYQKLIHQSTSVEACELLYRLKYVIGNFDNEVLSVISAVEPAIDHPAERLNELLGSWVQDSGKGKYQLSPLIKKLNDNVTADTRAKIHVALADNILAKKNISILEACVVIHYFQAAGEFNRAAVVLIKALAEISSPQMFTDWGLNMFWYTIELPKEIAPIFRVMIRASQIALTVDDIPQINYLIDDLEKIRDEEGSGEFEKLITGSLFFQRELRTKPLHALESLLDMKQSSERIDSTIENEDSIIDKDLLNGIWFVFLGLKSIEEYREWFNKITIAKYPEEIWNPETNESYMLAAVSIYRNAGSTSSDPAIRVGVLLETLELSIKSEIWLFAAYSLKYLVKVYGEIDDLGSAVEIVKKHDWFLTKSNIFKFLVYAELSRLCFLKQELDLAFQFASPILNEKLPDQYAEMLDFDMSMTQLYAKEDPKLALSFAEAGLTLAMRNEIYLLEDRIKQFGEAAIAKTLVGRYIDALNDIAAGFELVLDNFQENEDYKALVIRFGHVALYVIQILEKGNPRDFGDGEKFVVPTPGFFYRDSDKLLHGGFYFEERKLMVATIINDCYEVIMDKDNAKKWAYKTFDLSSSISGGKFTPILQKIIFYLIEDKEYKKAYNILAYVEGFYNDIKDKVSLGKASEEEMGILQRAGATRSISDDFGVYLHILFPVALEFSKAIKNGDLPKEDFQSSIDAVFDSGKYQVSDEAEFKFAKLIFERVLIERIEYSELKAMIDNNASSSIQMIYAIGCYLLSSFVDAKQAANLQLATLITLDNTFIVNMTAFYRFSMVPYFEDFWIKVFNDQKREFTGADHLLEKGIPLIQKTNVNLRIRKLFLVMSHHLAFDMNREIEDFIN</sequence>